<dbReference type="EMBL" id="KR296692">
    <property type="protein sequence ID" value="AKJ73727.1"/>
    <property type="molecule type" value="Genomic_DNA"/>
</dbReference>
<dbReference type="RefSeq" id="YP_009220869.1">
    <property type="nucleotide sequence ID" value="NC_029042.1"/>
</dbReference>
<name>A0A0N7C9K3_9CAUD</name>
<dbReference type="GeneID" id="26683835"/>
<organism evidence="1 2">
    <name type="scientific">Salmonella phage 38</name>
    <dbReference type="NCBI Taxonomy" id="1654891"/>
    <lineage>
        <taxon>Viruses</taxon>
        <taxon>Duplodnaviria</taxon>
        <taxon>Heunggongvirae</taxon>
        <taxon>Uroviricota</taxon>
        <taxon>Caudoviricetes</taxon>
        <taxon>Pantevenvirales</taxon>
        <taxon>Ackermannviridae</taxon>
        <taxon>Cvivirinae</taxon>
        <taxon>Kuttervirus</taxon>
        <taxon>Kuttervirus kv38</taxon>
    </lineage>
</organism>
<evidence type="ECO:0000313" key="1">
    <source>
        <dbReference type="EMBL" id="AKJ73727.1"/>
    </source>
</evidence>
<proteinExistence type="predicted"/>
<dbReference type="KEGG" id="vg:26683835"/>
<evidence type="ECO:0000313" key="2">
    <source>
        <dbReference type="Proteomes" id="UP000201337"/>
    </source>
</evidence>
<reference evidence="1 2" key="1">
    <citation type="journal article" date="2016" name="Virus Genes">
        <title>Genomic characterization of Salmonella bacteriophages isolated from India.</title>
        <authorList>
            <person name="Karpe Y.A."/>
            <person name="Kanade G.D."/>
            <person name="Pingale K.D."/>
            <person name="Arankalle V.A."/>
            <person name="Banerjee K."/>
        </authorList>
    </citation>
    <scope>NUCLEOTIDE SEQUENCE [LARGE SCALE GENOMIC DNA]</scope>
</reference>
<dbReference type="OrthoDB" id="34207at10239"/>
<dbReference type="Proteomes" id="UP000201337">
    <property type="component" value="Segment"/>
</dbReference>
<keyword evidence="2" id="KW-1185">Reference proteome</keyword>
<sequence>MSKEIQESFEKLSQVMTDCNRRNYCDEAYTQLKTVVESELNNLSTFKDIQTEVLYLSDEDLRRCPRKIYQLLDRLVKVGVDNG</sequence>
<protein>
    <submittedName>
        <fullName evidence="1">Uncharacterized protein</fullName>
    </submittedName>
</protein>
<accession>A0A0N7C9K3</accession>
<gene>
    <name evidence="1" type="ORF">SP38_125</name>
</gene>